<gene>
    <name evidence="1" type="ORF">J3492_00905</name>
</gene>
<keyword evidence="2" id="KW-1185">Reference proteome</keyword>
<accession>A0ABS3NK97</accession>
<dbReference type="Proteomes" id="UP000664554">
    <property type="component" value="Unassembled WGS sequence"/>
</dbReference>
<dbReference type="EMBL" id="JAGBKM010000001">
    <property type="protein sequence ID" value="MBO1529773.1"/>
    <property type="molecule type" value="Genomic_DNA"/>
</dbReference>
<protein>
    <submittedName>
        <fullName evidence="1">Uncharacterized protein</fullName>
    </submittedName>
</protein>
<organism evidence="1 2">
    <name type="scientific">Psychrobacter coccoides</name>
    <dbReference type="NCBI Taxonomy" id="2818440"/>
    <lineage>
        <taxon>Bacteria</taxon>
        <taxon>Pseudomonadati</taxon>
        <taxon>Pseudomonadota</taxon>
        <taxon>Gammaproteobacteria</taxon>
        <taxon>Moraxellales</taxon>
        <taxon>Moraxellaceae</taxon>
        <taxon>Psychrobacter</taxon>
    </lineage>
</organism>
<dbReference type="RefSeq" id="WP_207988765.1">
    <property type="nucleotide sequence ID" value="NZ_JAGBKM010000001.1"/>
</dbReference>
<evidence type="ECO:0000313" key="1">
    <source>
        <dbReference type="EMBL" id="MBO1529773.1"/>
    </source>
</evidence>
<sequence length="277" mass="30813">MPKTPHPTSLRYPNGDTSLASIDRHDTGAVDAKAASAFTNLPLVLQKPLLQSKRIILIANNPSIDTASLETLLQPTDMLVLFNDFIHADFFAHHPLAKDLPKLLFFRQIGDSKLHFGLPPRSNNVTAMLDMTKQAPLGILFGNAAYQFPMPCDDPNPADDPITANRVLEIPEPLDKLLRSDEHCAVLSEQHSVVADYPIFADIHSSAPTSGFLLYRLLLSARLHIQQKQKAKTPLSIIMLGFNNDDKTAHFWEGHNWAFERQALATPPTGVEIIRQY</sequence>
<proteinExistence type="predicted"/>
<name>A0ABS3NK97_9GAMM</name>
<evidence type="ECO:0000313" key="2">
    <source>
        <dbReference type="Proteomes" id="UP000664554"/>
    </source>
</evidence>
<comment type="caution">
    <text evidence="1">The sequence shown here is derived from an EMBL/GenBank/DDBJ whole genome shotgun (WGS) entry which is preliminary data.</text>
</comment>
<reference evidence="1 2" key="1">
    <citation type="submission" date="2021-03" db="EMBL/GenBank/DDBJ databases">
        <authorList>
            <person name="Shang D.-D."/>
            <person name="Du Z.-J."/>
            <person name="Chen G.-J."/>
        </authorList>
    </citation>
    <scope>NUCLEOTIDE SEQUENCE [LARGE SCALE GENOMIC DNA]</scope>
    <source>
        <strain evidence="1 2">F1192</strain>
    </source>
</reference>